<dbReference type="AlphaFoldDB" id="A0A8X6RD59"/>
<organism evidence="1 2">
    <name type="scientific">Trichonephila clavipes</name>
    <name type="common">Golden silk orbweaver</name>
    <name type="synonym">Nephila clavipes</name>
    <dbReference type="NCBI Taxonomy" id="2585209"/>
    <lineage>
        <taxon>Eukaryota</taxon>
        <taxon>Metazoa</taxon>
        <taxon>Ecdysozoa</taxon>
        <taxon>Arthropoda</taxon>
        <taxon>Chelicerata</taxon>
        <taxon>Arachnida</taxon>
        <taxon>Araneae</taxon>
        <taxon>Araneomorphae</taxon>
        <taxon>Entelegynae</taxon>
        <taxon>Araneoidea</taxon>
        <taxon>Nephilidae</taxon>
        <taxon>Trichonephila</taxon>
    </lineage>
</organism>
<sequence>MGNILVQPTKLSSKPLDNLTELELRTVLDTLLEIKEKFENIKQAYFEIDNDDEFKDVEPLLLNKIDEDIQEFQKTFVDSPLKTYRLTTVTYGTICAPFLATRTLLQLSEEEKQNFPLASPIVKNDFYVDDVPSGAPDLEIATKTQQQLIGRMNVGEMHLYKWCSNSCHLLSNVSTDDREYVGNDDHTSMKALRLS</sequence>
<protein>
    <submittedName>
        <fullName evidence="1">Uncharacterized protein</fullName>
    </submittedName>
</protein>
<accession>A0A8X6RD59</accession>
<keyword evidence="2" id="KW-1185">Reference proteome</keyword>
<name>A0A8X6RD59_TRICX</name>
<dbReference type="Proteomes" id="UP000887159">
    <property type="component" value="Unassembled WGS sequence"/>
</dbReference>
<evidence type="ECO:0000313" key="2">
    <source>
        <dbReference type="Proteomes" id="UP000887159"/>
    </source>
</evidence>
<comment type="caution">
    <text evidence="1">The sequence shown here is derived from an EMBL/GenBank/DDBJ whole genome shotgun (WGS) entry which is preliminary data.</text>
</comment>
<evidence type="ECO:0000313" key="1">
    <source>
        <dbReference type="EMBL" id="GFX90409.1"/>
    </source>
</evidence>
<proteinExistence type="predicted"/>
<gene>
    <name evidence="1" type="primary">NCL1_58402</name>
    <name evidence="1" type="ORF">TNCV_5067961</name>
</gene>
<dbReference type="EMBL" id="BMAU01021098">
    <property type="protein sequence ID" value="GFX90409.1"/>
    <property type="molecule type" value="Genomic_DNA"/>
</dbReference>
<reference evidence="1" key="1">
    <citation type="submission" date="2020-08" db="EMBL/GenBank/DDBJ databases">
        <title>Multicomponent nature underlies the extraordinary mechanical properties of spider dragline silk.</title>
        <authorList>
            <person name="Kono N."/>
            <person name="Nakamura H."/>
            <person name="Mori M."/>
            <person name="Yoshida Y."/>
            <person name="Ohtoshi R."/>
            <person name="Malay A.D."/>
            <person name="Moran D.A.P."/>
            <person name="Tomita M."/>
            <person name="Numata K."/>
            <person name="Arakawa K."/>
        </authorList>
    </citation>
    <scope>NUCLEOTIDE SEQUENCE</scope>
</reference>